<keyword evidence="4" id="KW-0677">Repeat</keyword>
<dbReference type="InterPro" id="IPR041677">
    <property type="entry name" value="DNA2/NAM7_AAA_11"/>
</dbReference>
<feature type="non-terminal residue" evidence="12">
    <location>
        <position position="1"/>
    </location>
</feature>
<evidence type="ECO:0000256" key="9">
    <source>
        <dbReference type="PROSITE-ProRule" id="PRU00339"/>
    </source>
</evidence>
<dbReference type="InterPro" id="IPR041679">
    <property type="entry name" value="DNA2/NAM7-like_C"/>
</dbReference>
<dbReference type="Pfam" id="PF13086">
    <property type="entry name" value="AAA_11"/>
    <property type="match status" value="1"/>
</dbReference>
<dbReference type="KEGG" id="smo:SELMODRAFT_315"/>
<dbReference type="SUPFAM" id="SSF52540">
    <property type="entry name" value="P-loop containing nucleoside triphosphate hydrolases"/>
    <property type="match status" value="1"/>
</dbReference>
<dbReference type="SMART" id="SM00438">
    <property type="entry name" value="ZnF_NFX"/>
    <property type="match status" value="4"/>
</dbReference>
<feature type="repeat" description="TPR" evidence="9">
    <location>
        <begin position="768"/>
        <end position="801"/>
    </location>
</feature>
<dbReference type="SUPFAM" id="SSF48452">
    <property type="entry name" value="TPR-like"/>
    <property type="match status" value="1"/>
</dbReference>
<dbReference type="InterPro" id="IPR019734">
    <property type="entry name" value="TPR_rpt"/>
</dbReference>
<dbReference type="CDD" id="cd06008">
    <property type="entry name" value="NF-X1-zinc-finger"/>
    <property type="match status" value="1"/>
</dbReference>
<dbReference type="PROSITE" id="PS50089">
    <property type="entry name" value="ZF_RING_2"/>
    <property type="match status" value="1"/>
</dbReference>
<reference evidence="12 13" key="1">
    <citation type="journal article" date="2011" name="Science">
        <title>The Selaginella genome identifies genetic changes associated with the evolution of vascular plants.</title>
        <authorList>
            <person name="Banks J.A."/>
            <person name="Nishiyama T."/>
            <person name="Hasebe M."/>
            <person name="Bowman J.L."/>
            <person name="Gribskov M."/>
            <person name="dePamphilis C."/>
            <person name="Albert V.A."/>
            <person name="Aono N."/>
            <person name="Aoyama T."/>
            <person name="Ambrose B.A."/>
            <person name="Ashton N.W."/>
            <person name="Axtell M.J."/>
            <person name="Barker E."/>
            <person name="Barker M.S."/>
            <person name="Bennetzen J.L."/>
            <person name="Bonawitz N.D."/>
            <person name="Chapple C."/>
            <person name="Cheng C."/>
            <person name="Correa L.G."/>
            <person name="Dacre M."/>
            <person name="DeBarry J."/>
            <person name="Dreyer I."/>
            <person name="Elias M."/>
            <person name="Engstrom E.M."/>
            <person name="Estelle M."/>
            <person name="Feng L."/>
            <person name="Finet C."/>
            <person name="Floyd S.K."/>
            <person name="Frommer W.B."/>
            <person name="Fujita T."/>
            <person name="Gramzow L."/>
            <person name="Gutensohn M."/>
            <person name="Harholt J."/>
            <person name="Hattori M."/>
            <person name="Heyl A."/>
            <person name="Hirai T."/>
            <person name="Hiwatashi Y."/>
            <person name="Ishikawa M."/>
            <person name="Iwata M."/>
            <person name="Karol K.G."/>
            <person name="Koehler B."/>
            <person name="Kolukisaoglu U."/>
            <person name="Kubo M."/>
            <person name="Kurata T."/>
            <person name="Lalonde S."/>
            <person name="Li K."/>
            <person name="Li Y."/>
            <person name="Litt A."/>
            <person name="Lyons E."/>
            <person name="Manning G."/>
            <person name="Maruyama T."/>
            <person name="Michael T.P."/>
            <person name="Mikami K."/>
            <person name="Miyazaki S."/>
            <person name="Morinaga S."/>
            <person name="Murata T."/>
            <person name="Mueller-Roeber B."/>
            <person name="Nelson D.R."/>
            <person name="Obara M."/>
            <person name="Oguri Y."/>
            <person name="Olmstead R.G."/>
            <person name="Onodera N."/>
            <person name="Petersen B.L."/>
            <person name="Pils B."/>
            <person name="Prigge M."/>
            <person name="Rensing S.A."/>
            <person name="Riano-Pachon D.M."/>
            <person name="Roberts A.W."/>
            <person name="Sato Y."/>
            <person name="Scheller H.V."/>
            <person name="Schulz B."/>
            <person name="Schulz C."/>
            <person name="Shakirov E.V."/>
            <person name="Shibagaki N."/>
            <person name="Shinohara N."/>
            <person name="Shippen D.E."/>
            <person name="Soerensen I."/>
            <person name="Sotooka R."/>
            <person name="Sugimoto N."/>
            <person name="Sugita M."/>
            <person name="Sumikawa N."/>
            <person name="Tanurdzic M."/>
            <person name="Theissen G."/>
            <person name="Ulvskov P."/>
            <person name="Wakazuki S."/>
            <person name="Weng J.K."/>
            <person name="Willats W.W."/>
            <person name="Wipf D."/>
            <person name="Wolf P.G."/>
            <person name="Yang L."/>
            <person name="Zimmer A.D."/>
            <person name="Zhu Q."/>
            <person name="Mitros T."/>
            <person name="Hellsten U."/>
            <person name="Loque D."/>
            <person name="Otillar R."/>
            <person name="Salamov A."/>
            <person name="Schmutz J."/>
            <person name="Shapiro H."/>
            <person name="Lindquist E."/>
            <person name="Lucas S."/>
            <person name="Rokhsar D."/>
            <person name="Grigoriev I.V."/>
        </authorList>
    </citation>
    <scope>NUCLEOTIDE SEQUENCE [LARGE SCALE GENOMIC DNA]</scope>
</reference>
<evidence type="ECO:0000256" key="2">
    <source>
        <dbReference type="ARBA" id="ARBA00022490"/>
    </source>
</evidence>
<dbReference type="GO" id="GO:0004386">
    <property type="term" value="F:helicase activity"/>
    <property type="evidence" value="ECO:0007669"/>
    <property type="project" value="InterPro"/>
</dbReference>
<feature type="domain" description="RING-type" evidence="10">
    <location>
        <begin position="643"/>
        <end position="705"/>
    </location>
</feature>
<evidence type="ECO:0000256" key="6">
    <source>
        <dbReference type="ARBA" id="ARBA00022833"/>
    </source>
</evidence>
<dbReference type="GO" id="GO:0003723">
    <property type="term" value="F:RNA binding"/>
    <property type="evidence" value="ECO:0000318"/>
    <property type="project" value="GO_Central"/>
</dbReference>
<dbReference type="PANTHER" id="PTHR10887:SF341">
    <property type="entry name" value="NFX1-TYPE ZINC FINGER-CONTAINING PROTEIN 1"/>
    <property type="match status" value="1"/>
</dbReference>
<dbReference type="AlphaFoldDB" id="D8SAF7"/>
<evidence type="ECO:0000256" key="5">
    <source>
        <dbReference type="ARBA" id="ARBA00022771"/>
    </source>
</evidence>
<evidence type="ECO:0000313" key="13">
    <source>
        <dbReference type="Proteomes" id="UP000001514"/>
    </source>
</evidence>
<dbReference type="PANTHER" id="PTHR10887">
    <property type="entry name" value="DNA2/NAM7 HELICASE FAMILY"/>
    <property type="match status" value="1"/>
</dbReference>
<evidence type="ECO:0000259" key="11">
    <source>
        <dbReference type="PROSITE" id="PS51981"/>
    </source>
</evidence>
<proteinExistence type="predicted"/>
<dbReference type="GO" id="GO:0031380">
    <property type="term" value="C:nuclear RNA-directed RNA polymerase complex"/>
    <property type="evidence" value="ECO:0000318"/>
    <property type="project" value="GO_Central"/>
</dbReference>
<dbReference type="Pfam" id="PF13087">
    <property type="entry name" value="AAA_12"/>
    <property type="match status" value="1"/>
</dbReference>
<dbReference type="InterPro" id="IPR047187">
    <property type="entry name" value="SF1_C_Upf1"/>
</dbReference>
<dbReference type="SUPFAM" id="SSF57850">
    <property type="entry name" value="RING/U-box"/>
    <property type="match status" value="1"/>
</dbReference>
<protein>
    <recommendedName>
        <fullName evidence="14">RZ-type domain-containing protein</fullName>
    </recommendedName>
</protein>
<evidence type="ECO:0000256" key="8">
    <source>
        <dbReference type="PROSITE-ProRule" id="PRU00175"/>
    </source>
</evidence>
<organism evidence="13">
    <name type="scientific">Selaginella moellendorffii</name>
    <name type="common">Spikemoss</name>
    <dbReference type="NCBI Taxonomy" id="88036"/>
    <lineage>
        <taxon>Eukaryota</taxon>
        <taxon>Viridiplantae</taxon>
        <taxon>Streptophyta</taxon>
        <taxon>Embryophyta</taxon>
        <taxon>Tracheophyta</taxon>
        <taxon>Lycopodiopsida</taxon>
        <taxon>Selaginellales</taxon>
        <taxon>Selaginellaceae</taxon>
        <taxon>Selaginella</taxon>
    </lineage>
</organism>
<evidence type="ECO:0000259" key="10">
    <source>
        <dbReference type="PROSITE" id="PS50089"/>
    </source>
</evidence>
<feature type="non-terminal residue" evidence="12">
    <location>
        <position position="942"/>
    </location>
</feature>
<dbReference type="CDD" id="cd17936">
    <property type="entry name" value="EEXXEc_NFX1"/>
    <property type="match status" value="1"/>
</dbReference>
<keyword evidence="13" id="KW-1185">Reference proteome</keyword>
<evidence type="ECO:0008006" key="14">
    <source>
        <dbReference type="Google" id="ProtNLM"/>
    </source>
</evidence>
<dbReference type="InterPro" id="IPR046439">
    <property type="entry name" value="ZF_RZ_dom"/>
</dbReference>
<dbReference type="STRING" id="88036.D8SAF7"/>
<keyword evidence="5 8" id="KW-0863">Zinc-finger</keyword>
<dbReference type="Gene3D" id="3.40.50.300">
    <property type="entry name" value="P-loop containing nucleotide triphosphate hydrolases"/>
    <property type="match status" value="2"/>
</dbReference>
<dbReference type="Pfam" id="PF20173">
    <property type="entry name" value="ZnF_RZ-type"/>
    <property type="match status" value="1"/>
</dbReference>
<dbReference type="PROSITE" id="PS51981">
    <property type="entry name" value="ZF_RZ"/>
    <property type="match status" value="1"/>
</dbReference>
<dbReference type="Proteomes" id="UP000001514">
    <property type="component" value="Unassembled WGS sequence"/>
</dbReference>
<keyword evidence="2" id="KW-0963">Cytoplasm</keyword>
<keyword evidence="6" id="KW-0862">Zinc</keyword>
<dbReference type="InterPro" id="IPR011990">
    <property type="entry name" value="TPR-like_helical_dom_sf"/>
</dbReference>
<comment type="subcellular location">
    <subcellularLocation>
        <location evidence="1">Cytoplasm</location>
    </subcellularLocation>
</comment>
<dbReference type="InterPro" id="IPR027417">
    <property type="entry name" value="P-loop_NTPase"/>
</dbReference>
<dbReference type="CDD" id="cd18808">
    <property type="entry name" value="SF1_C_Upf1"/>
    <property type="match status" value="1"/>
</dbReference>
<dbReference type="GO" id="GO:0002376">
    <property type="term" value="P:immune system process"/>
    <property type="evidence" value="ECO:0007669"/>
    <property type="project" value="UniProtKB-KW"/>
</dbReference>
<dbReference type="EMBL" id="GL377609">
    <property type="protein sequence ID" value="EFJ18745.1"/>
    <property type="molecule type" value="Genomic_DNA"/>
</dbReference>
<dbReference type="GO" id="GO:0005737">
    <property type="term" value="C:cytoplasm"/>
    <property type="evidence" value="ECO:0007669"/>
    <property type="project" value="UniProtKB-SubCell"/>
</dbReference>
<accession>D8SAF7</accession>
<keyword evidence="7" id="KW-0391">Immunity</keyword>
<gene>
    <name evidence="12" type="ORF">SELMODRAFT_315</name>
</gene>
<evidence type="ECO:0000256" key="3">
    <source>
        <dbReference type="ARBA" id="ARBA00022723"/>
    </source>
</evidence>
<dbReference type="eggNOG" id="KOG1807">
    <property type="taxonomic scope" value="Eukaryota"/>
</dbReference>
<dbReference type="Gramene" id="EFJ18745">
    <property type="protein sequence ID" value="EFJ18745"/>
    <property type="gene ID" value="SELMODRAFT_315"/>
</dbReference>
<evidence type="ECO:0000256" key="7">
    <source>
        <dbReference type="ARBA" id="ARBA00022859"/>
    </source>
</evidence>
<keyword evidence="9" id="KW-0802">TPR repeat</keyword>
<evidence type="ECO:0000313" key="12">
    <source>
        <dbReference type="EMBL" id="EFJ18745.1"/>
    </source>
</evidence>
<dbReference type="InParanoid" id="D8SAF7"/>
<sequence length="942" mass="105330">DLWSLPVRERRRLHQYWLLKIHTEARRQLARHTLNYLAACKANEEAQREIQLSILRKSKVVGMTTTGAARLNEMLAVLQPEIVIVEEAAEVLESHVLACLTQHTRQLILIGDHLQLRPSVATYKLATKHKLEVSLFERMVKNGIQHVMLQTQRRMKPCISKLISGTIYPSLKDHARASEYEDIKGMKSSLFFLDHKALEQQDCGDEEDGATKINPIEAGLVVELCVYLLNQACYDAKDVTILAMYKGQVKEIQRSLPRVSSVDEFQGEENTIILLSLVRSNIIPDKESAGKIGFLNIANRINVALSRARQGLYMFGNAELLTRKSDLWRKILEILQEQHSIGDALVLRCQNHPDTETPVRKIQDFRLVGDGGCNRPCEFQLECGHACPRRCHPGSHDAVICPKQCEKIREECGHSCANLCHGDRPCRPCQILVAKINPSCGHEQRIPCATKVEEVACSSPCPRPLPCGHPCPSSCGRPCETKCCESVVRELPCGHGERMRCFHDPATFSCSVSCDAILEGCQHRCKGTCGRCQRGEKHITCQQRCGRDLPCGHLCQDSCSVPCPPCRRPCDKRCVHSQCSKRCGEPCRPCRERCSWRCRHLKCELKCHETCQRGRCDMPCRRRLSTCRHRCIGLCGEPCPTKCRICDPETRDPISLTSLGESDRSDRFIQLQDCGHLFEVSTLDRWMESDDNQSAILLKSCPLCKTPIRRTHRYANIVKAKLQEIEQVKRRVMANYKTNQGFQHLGKKNHSAAIELFTEAIQVESGLFQAHLGIGTAYCQAKDFEKAIDHLRLIVQSSPLSSEISTIRSDTSSSSSYTPLPSNVSPSDLVANAGVELAIQAMVQWALALTNLQKFAAAVAICEAVLGHDPGNENAVRIKSEAEKMKRSVEIEAVELRAALGSVGGTWYKCPNGHIYVVGECGRPMEQSRCPDCTAVIGGSHH</sequence>
<evidence type="ECO:0000256" key="1">
    <source>
        <dbReference type="ARBA" id="ARBA00004496"/>
    </source>
</evidence>
<name>D8SAF7_SELML</name>
<dbReference type="InterPro" id="IPR001841">
    <property type="entry name" value="Znf_RING"/>
</dbReference>
<dbReference type="GO" id="GO:0031048">
    <property type="term" value="P:regulatory ncRNA-mediated heterochromatin formation"/>
    <property type="evidence" value="ECO:0000318"/>
    <property type="project" value="GO_Central"/>
</dbReference>
<dbReference type="InterPro" id="IPR000967">
    <property type="entry name" value="Znf_NFX1"/>
</dbReference>
<dbReference type="HOGENOM" id="CLU_001490_0_0_1"/>
<dbReference type="GO" id="GO:0008270">
    <property type="term" value="F:zinc ion binding"/>
    <property type="evidence" value="ECO:0007669"/>
    <property type="project" value="UniProtKB-KW"/>
</dbReference>
<keyword evidence="3" id="KW-0479">Metal-binding</keyword>
<dbReference type="PROSITE" id="PS50005">
    <property type="entry name" value="TPR"/>
    <property type="match status" value="1"/>
</dbReference>
<evidence type="ECO:0000256" key="4">
    <source>
        <dbReference type="ARBA" id="ARBA00022737"/>
    </source>
</evidence>
<dbReference type="InterPro" id="IPR045055">
    <property type="entry name" value="DNA2/NAM7-like"/>
</dbReference>
<dbReference type="Gene3D" id="1.25.40.10">
    <property type="entry name" value="Tetratricopeptide repeat domain"/>
    <property type="match status" value="1"/>
</dbReference>
<dbReference type="SMART" id="SM00028">
    <property type="entry name" value="TPR"/>
    <property type="match status" value="3"/>
</dbReference>
<feature type="domain" description="RZ-type" evidence="11">
    <location>
        <begin position="885"/>
        <end position="942"/>
    </location>
</feature>